<dbReference type="Proteomes" id="UP000182692">
    <property type="component" value="Unassembled WGS sequence"/>
</dbReference>
<organism evidence="1 2">
    <name type="scientific">Enterovibrio norvegicus DSM 15893</name>
    <dbReference type="NCBI Taxonomy" id="1121869"/>
    <lineage>
        <taxon>Bacteria</taxon>
        <taxon>Pseudomonadati</taxon>
        <taxon>Pseudomonadota</taxon>
        <taxon>Gammaproteobacteria</taxon>
        <taxon>Vibrionales</taxon>
        <taxon>Vibrionaceae</taxon>
        <taxon>Enterovibrio</taxon>
    </lineage>
</organism>
<sequence length="151" mass="16981">MGGLVSARYCDVMHNMNFDHLAKEYSYALDMTDHNASNLEVNRVLKKAACNFPSDSPEKLAWFTAALKNPEQKWFVARLMAKINPVPKSLLDDLVLAAMTEPNPSANKHYIIPCVKTFGKAFVMEVMLKYVSNPEAIECNGFEKTAYWLGS</sequence>
<protein>
    <submittedName>
        <fullName evidence="1">Uncharacterized protein</fullName>
    </submittedName>
</protein>
<name>A0A1I5XUS4_9GAMM</name>
<dbReference type="EMBL" id="FOWR01000076">
    <property type="protein sequence ID" value="SFQ35668.1"/>
    <property type="molecule type" value="Genomic_DNA"/>
</dbReference>
<dbReference type="OrthoDB" id="265651at2"/>
<accession>A0A1I5XUS4</accession>
<dbReference type="AlphaFoldDB" id="A0A1I5XUS4"/>
<proteinExistence type="predicted"/>
<evidence type="ECO:0000313" key="2">
    <source>
        <dbReference type="Proteomes" id="UP000182692"/>
    </source>
</evidence>
<evidence type="ECO:0000313" key="1">
    <source>
        <dbReference type="EMBL" id="SFQ35668.1"/>
    </source>
</evidence>
<reference evidence="1 2" key="1">
    <citation type="submission" date="2016-10" db="EMBL/GenBank/DDBJ databases">
        <authorList>
            <person name="de Groot N.N."/>
        </authorList>
    </citation>
    <scope>NUCLEOTIDE SEQUENCE [LARGE SCALE GENOMIC DNA]</scope>
    <source>
        <strain evidence="1 2">DSM 15893</strain>
    </source>
</reference>
<gene>
    <name evidence="1" type="ORF">SAMN03084138_04842</name>
</gene>